<dbReference type="Gramene" id="TraesCLE_scaffold_215526_01G000200.1">
    <property type="protein sequence ID" value="TraesCLE_scaffold_215526_01G000200.1"/>
    <property type="gene ID" value="TraesCLE_scaffold_215526_01G000200"/>
</dbReference>
<dbReference type="Gramene" id="TraesJAG7D03G04417040.1">
    <property type="protein sequence ID" value="TraesJAG7D03G04417040.1.CDS1"/>
    <property type="gene ID" value="TraesJAG7D03G04417040"/>
</dbReference>
<keyword evidence="4" id="KW-0611">Plant defense</keyword>
<dbReference type="Gramene" id="TraesLDM7D03G04440510.1">
    <property type="protein sequence ID" value="TraesLDM7D03G04440510.1.CDS1"/>
    <property type="gene ID" value="TraesLDM7D03G04440510"/>
</dbReference>
<dbReference type="Gramene" id="TraesLAC7D03G04380900.1">
    <property type="protein sequence ID" value="TraesLAC7D03G04380900.1.CDS1"/>
    <property type="gene ID" value="TraesLAC7D03G04380900"/>
</dbReference>
<dbReference type="EnsemblPlants" id="TraesCS7D02G391100.1">
    <property type="protein sequence ID" value="TraesCS7D02G391100.1.cds1"/>
    <property type="gene ID" value="TraesCS7D02G391100"/>
</dbReference>
<comment type="similarity">
    <text evidence="1">Belongs to the cystatin family. Phytocystatin subfamily.</text>
</comment>
<dbReference type="SMR" id="A0A3B6TV12"/>
<dbReference type="STRING" id="4565.A0A3B6TV12"/>
<dbReference type="Gramene" id="TraesJUL7D03G04478010.1">
    <property type="protein sequence ID" value="TraesJUL7D03G04478010.1.CDS1"/>
    <property type="gene ID" value="TraesJUL7D03G04478010"/>
</dbReference>
<dbReference type="Gramene" id="TraesNOR7D03G04482810.1">
    <property type="protein sequence ID" value="TraesNOR7D03G04482810.1.CDS1"/>
    <property type="gene ID" value="TraesNOR7D03G04482810"/>
</dbReference>
<evidence type="ECO:0000256" key="2">
    <source>
        <dbReference type="ARBA" id="ARBA00022690"/>
    </source>
</evidence>
<accession>A0A3B6TV12</accession>
<protein>
    <submittedName>
        <fullName evidence="7">Cysteine proteinase inhibitor</fullName>
    </submittedName>
</protein>
<evidence type="ECO:0000313" key="8">
    <source>
        <dbReference type="Proteomes" id="UP000019116"/>
    </source>
</evidence>
<dbReference type="AlphaFoldDB" id="A0A3B6TV12"/>
<proteinExistence type="inferred from homology"/>
<keyword evidence="5" id="KW-0732">Signal</keyword>
<evidence type="ECO:0000313" key="7">
    <source>
        <dbReference type="EnsemblPlants" id="TraesCS7D02G391100.1.cds1"/>
    </source>
</evidence>
<dbReference type="SUPFAM" id="SSF54403">
    <property type="entry name" value="Cystatin/monellin"/>
    <property type="match status" value="1"/>
</dbReference>
<dbReference type="CDD" id="cd00042">
    <property type="entry name" value="CY"/>
    <property type="match status" value="1"/>
</dbReference>
<dbReference type="Gramene" id="TraesWEE_scaffold_125149_01G000100.1">
    <property type="protein sequence ID" value="TraesWEE_scaffold_125149_01G000100.1"/>
    <property type="gene ID" value="TraesWEE_scaffold_125149_01G000100"/>
</dbReference>
<dbReference type="Gramene" id="TraesROB_scaffold_129625_01G000100.1">
    <property type="protein sequence ID" value="TraesROB_scaffold_129625_01G000100.1"/>
    <property type="gene ID" value="TraesROB_scaffold_129625_01G000100"/>
</dbReference>
<dbReference type="Gramene" id="TraesCS7D02G391100.1">
    <property type="protein sequence ID" value="TraesCS7D02G391100.1.cds1"/>
    <property type="gene ID" value="TraesCS7D02G391100"/>
</dbReference>
<dbReference type="Pfam" id="PF16845">
    <property type="entry name" value="SQAPI"/>
    <property type="match status" value="1"/>
</dbReference>
<evidence type="ECO:0000256" key="5">
    <source>
        <dbReference type="SAM" id="SignalP"/>
    </source>
</evidence>
<feature type="chain" id="PRO_5018651758" evidence="5">
    <location>
        <begin position="24"/>
        <end position="114"/>
    </location>
</feature>
<evidence type="ECO:0000256" key="3">
    <source>
        <dbReference type="ARBA" id="ARBA00022704"/>
    </source>
</evidence>
<dbReference type="Gene3D" id="3.10.450.10">
    <property type="match status" value="1"/>
</dbReference>
<dbReference type="GO" id="GO:0006952">
    <property type="term" value="P:defense response"/>
    <property type="evidence" value="ECO:0007669"/>
    <property type="project" value="UniProtKB-KW"/>
</dbReference>
<feature type="signal peptide" evidence="5">
    <location>
        <begin position="1"/>
        <end position="23"/>
    </location>
</feature>
<dbReference type="Gramene" id="TraesKAR7D01G0366060.1">
    <property type="protein sequence ID" value="cds.TraesKAR7D01G0366060.1"/>
    <property type="gene ID" value="TraesKAR7D01G0366060"/>
</dbReference>
<evidence type="ECO:0000256" key="4">
    <source>
        <dbReference type="ARBA" id="ARBA00022821"/>
    </source>
</evidence>
<dbReference type="Gramene" id="TraesCAD_scaffold_054636_01G000500.1">
    <property type="protein sequence ID" value="TraesCAD_scaffold_054636_01G000500.1"/>
    <property type="gene ID" value="TraesCAD_scaffold_054636_01G000500"/>
</dbReference>
<dbReference type="Gramene" id="TraesRN7D0100947700.1">
    <property type="protein sequence ID" value="TraesRN7D0100947700.1"/>
    <property type="gene ID" value="TraesRN7D0100947700"/>
</dbReference>
<reference evidence="7" key="1">
    <citation type="submission" date="2018-08" db="EMBL/GenBank/DDBJ databases">
        <authorList>
            <person name="Rossello M."/>
        </authorList>
    </citation>
    <scope>NUCLEOTIDE SEQUENCE [LARGE SCALE GENOMIC DNA]</scope>
    <source>
        <strain evidence="7">cv. Chinese Spring</strain>
    </source>
</reference>
<organism evidence="7">
    <name type="scientific">Triticum aestivum</name>
    <name type="common">Wheat</name>
    <dbReference type="NCBI Taxonomy" id="4565"/>
    <lineage>
        <taxon>Eukaryota</taxon>
        <taxon>Viridiplantae</taxon>
        <taxon>Streptophyta</taxon>
        <taxon>Embryophyta</taxon>
        <taxon>Tracheophyta</taxon>
        <taxon>Spermatophyta</taxon>
        <taxon>Magnoliopsida</taxon>
        <taxon>Liliopsida</taxon>
        <taxon>Poales</taxon>
        <taxon>Poaceae</taxon>
        <taxon>BOP clade</taxon>
        <taxon>Pooideae</taxon>
        <taxon>Triticodae</taxon>
        <taxon>Triticeae</taxon>
        <taxon>Triticinae</taxon>
        <taxon>Triticum</taxon>
    </lineage>
</organism>
<dbReference type="Gramene" id="TraesMAC7D03G04426090.1">
    <property type="protein sequence ID" value="TraesMAC7D03G04426090.1.CDS1"/>
    <property type="gene ID" value="TraesMAC7D03G04426090"/>
</dbReference>
<keyword evidence="8" id="KW-1185">Reference proteome</keyword>
<feature type="domain" description="Cystatin" evidence="6">
    <location>
        <begin position="33"/>
        <end position="113"/>
    </location>
</feature>
<dbReference type="GO" id="GO:0004869">
    <property type="term" value="F:cysteine-type endopeptidase inhibitor activity"/>
    <property type="evidence" value="ECO:0007669"/>
    <property type="project" value="UniProtKB-KW"/>
</dbReference>
<reference evidence="7" key="2">
    <citation type="submission" date="2018-10" db="UniProtKB">
        <authorList>
            <consortium name="EnsemblPlants"/>
        </authorList>
    </citation>
    <scope>IDENTIFICATION</scope>
</reference>
<evidence type="ECO:0000256" key="1">
    <source>
        <dbReference type="ARBA" id="ARBA00007233"/>
    </source>
</evidence>
<dbReference type="InterPro" id="IPR027214">
    <property type="entry name" value="Cystatin"/>
</dbReference>
<evidence type="ECO:0000259" key="6">
    <source>
        <dbReference type="Pfam" id="PF16845"/>
    </source>
</evidence>
<dbReference type="PANTHER" id="PTHR47116">
    <property type="entry name" value="PHLOEM FILAMENT PROTEIN"/>
    <property type="match status" value="1"/>
</dbReference>
<keyword evidence="3" id="KW-0789">Thiol protease inhibitor</keyword>
<dbReference type="Gramene" id="TraesCS7D03G0922300.1">
    <property type="protein sequence ID" value="TraesCS7D03G0922300.1.CDS1"/>
    <property type="gene ID" value="TraesCS7D03G0922300"/>
</dbReference>
<keyword evidence="2" id="KW-0646">Protease inhibitor</keyword>
<dbReference type="InterPro" id="IPR046350">
    <property type="entry name" value="Cystatin_sf"/>
</dbReference>
<sequence length="114" mass="12500">MRTCSLLIIIAAVVAVAYPVATSAQVAWYPIGGINEPHVQELGRWAVAEHVKQAHDGLKFIKVISGEKAPDAGVKYHLIIKAFNSNNKPVTYEAFLVEEIRSNTRTLISFSPVN</sequence>
<dbReference type="Gramene" id="TraesPARA_EIv1.0_2601540.1">
    <property type="protein sequence ID" value="TraesPARA_EIv1.0_2601540.1.CDS1"/>
    <property type="gene ID" value="TraesPARA_EIv1.0_2601540"/>
</dbReference>
<dbReference type="Proteomes" id="UP000019116">
    <property type="component" value="Chromosome 7D"/>
</dbReference>
<dbReference type="InterPro" id="IPR000010">
    <property type="entry name" value="Cystatin_dom"/>
</dbReference>
<name>A0A3B6TV12_WHEAT</name>
<dbReference type="Gramene" id="TraesARI7D03G04510540.1">
    <property type="protein sequence ID" value="TraesARI7D03G04510540.1.CDS1"/>
    <property type="gene ID" value="TraesARI7D03G04510540"/>
</dbReference>